<proteinExistence type="inferred from homology"/>
<keyword evidence="5 10" id="KW-1133">Transmembrane helix</keyword>
<evidence type="ECO:0000256" key="1">
    <source>
        <dbReference type="ARBA" id="ARBA00006108"/>
    </source>
</evidence>
<dbReference type="InterPro" id="IPR000727">
    <property type="entry name" value="T_SNARE_dom"/>
</dbReference>
<sequence>MASLIESYEQQYSNLTADITYNISRISNTNGAERQKYIRQAEKLFDEVTELLEQMELEVKELPSKDKQKYQTRVKSYKTELTKLQKDTRARLLDNTETLDRSTRKLEHGYRVALETEQIGAQVMEDLQGQRQTIQRSRNRLEEMNTNLGKSSRVLSGMMKRIIQNRLLLVIIGVILVIVIILAMYFIVKRKT</sequence>
<dbReference type="Gene3D" id="1.20.58.400">
    <property type="entry name" value="t-snare proteins"/>
    <property type="match status" value="1"/>
</dbReference>
<keyword evidence="4" id="KW-0653">Protein transport</keyword>
<evidence type="ECO:0000313" key="12">
    <source>
        <dbReference type="EMBL" id="KAJ8319216.1"/>
    </source>
</evidence>
<dbReference type="EMBL" id="JARBDR010000214">
    <property type="protein sequence ID" value="KAJ8319216.1"/>
    <property type="molecule type" value="Genomic_DNA"/>
</dbReference>
<keyword evidence="3 10" id="KW-0812">Transmembrane</keyword>
<evidence type="ECO:0000256" key="10">
    <source>
        <dbReference type="SAM" id="Phobius"/>
    </source>
</evidence>
<evidence type="ECO:0000259" key="11">
    <source>
        <dbReference type="SMART" id="SM00397"/>
    </source>
</evidence>
<evidence type="ECO:0000256" key="2">
    <source>
        <dbReference type="ARBA" id="ARBA00022448"/>
    </source>
</evidence>
<evidence type="ECO:0000256" key="8">
    <source>
        <dbReference type="ARBA" id="ARBA00046280"/>
    </source>
</evidence>
<dbReference type="SUPFAM" id="SSF47661">
    <property type="entry name" value="t-snare proteins"/>
    <property type="match status" value="1"/>
</dbReference>
<dbReference type="SUPFAM" id="SSF58038">
    <property type="entry name" value="SNARE fusion complex"/>
    <property type="match status" value="1"/>
</dbReference>
<dbReference type="PANTHER" id="PTHR21230:SF26">
    <property type="entry name" value="VESICLE TRANSPORT THROUGH INTERACTION WITH T-SNARES HOMOLOG 1A"/>
    <property type="match status" value="1"/>
</dbReference>
<feature type="coiled-coil region" evidence="9">
    <location>
        <begin position="34"/>
        <end position="87"/>
    </location>
</feature>
<evidence type="ECO:0000313" key="13">
    <source>
        <dbReference type="Proteomes" id="UP001217089"/>
    </source>
</evidence>
<organism evidence="12 13">
    <name type="scientific">Tegillarca granosa</name>
    <name type="common">Malaysian cockle</name>
    <name type="synonym">Anadara granosa</name>
    <dbReference type="NCBI Taxonomy" id="220873"/>
    <lineage>
        <taxon>Eukaryota</taxon>
        <taxon>Metazoa</taxon>
        <taxon>Spiralia</taxon>
        <taxon>Lophotrochozoa</taxon>
        <taxon>Mollusca</taxon>
        <taxon>Bivalvia</taxon>
        <taxon>Autobranchia</taxon>
        <taxon>Pteriomorphia</taxon>
        <taxon>Arcoida</taxon>
        <taxon>Arcoidea</taxon>
        <taxon>Arcidae</taxon>
        <taxon>Tegillarca</taxon>
    </lineage>
</organism>
<evidence type="ECO:0000256" key="7">
    <source>
        <dbReference type="ARBA" id="ARBA00023136"/>
    </source>
</evidence>
<comment type="subcellular location">
    <subcellularLocation>
        <location evidence="8">Endomembrane system</location>
        <topology evidence="8">Single-pass type IV membrane protein</topology>
    </subcellularLocation>
</comment>
<keyword evidence="13" id="KW-1185">Reference proteome</keyword>
<comment type="caution">
    <text evidence="12">The sequence shown here is derived from an EMBL/GenBank/DDBJ whole genome shotgun (WGS) entry which is preliminary data.</text>
</comment>
<evidence type="ECO:0000256" key="3">
    <source>
        <dbReference type="ARBA" id="ARBA00022692"/>
    </source>
</evidence>
<dbReference type="Pfam" id="PF05008">
    <property type="entry name" value="V-SNARE"/>
    <property type="match status" value="1"/>
</dbReference>
<dbReference type="Proteomes" id="UP001217089">
    <property type="component" value="Unassembled WGS sequence"/>
</dbReference>
<evidence type="ECO:0000256" key="4">
    <source>
        <dbReference type="ARBA" id="ARBA00022927"/>
    </source>
</evidence>
<dbReference type="Gene3D" id="1.20.5.110">
    <property type="match status" value="1"/>
</dbReference>
<protein>
    <recommendedName>
        <fullName evidence="11">t-SNARE coiled-coil homology domain-containing protein</fullName>
    </recommendedName>
</protein>
<feature type="transmembrane region" description="Helical" evidence="10">
    <location>
        <begin position="167"/>
        <end position="188"/>
    </location>
</feature>
<dbReference type="InterPro" id="IPR007705">
    <property type="entry name" value="Vesicle_trsprt_v-SNARE_N"/>
</dbReference>
<dbReference type="PANTHER" id="PTHR21230">
    <property type="entry name" value="VESICLE TRANSPORT V-SNARE PROTEIN VTI1-RELATED"/>
    <property type="match status" value="1"/>
</dbReference>
<evidence type="ECO:0000256" key="9">
    <source>
        <dbReference type="SAM" id="Coils"/>
    </source>
</evidence>
<dbReference type="InterPro" id="IPR038407">
    <property type="entry name" value="v-SNARE_N_sf"/>
</dbReference>
<keyword evidence="2" id="KW-0813">Transport</keyword>
<evidence type="ECO:0000256" key="5">
    <source>
        <dbReference type="ARBA" id="ARBA00022989"/>
    </source>
</evidence>
<keyword evidence="6 9" id="KW-0175">Coiled coil</keyword>
<dbReference type="PIRSF" id="PIRSF028865">
    <property type="entry name" value="Membrin-2"/>
    <property type="match status" value="1"/>
</dbReference>
<dbReference type="InterPro" id="IPR010989">
    <property type="entry name" value="SNARE"/>
</dbReference>
<dbReference type="CDD" id="cd15891">
    <property type="entry name" value="SNARE_Vti1a"/>
    <property type="match status" value="1"/>
</dbReference>
<feature type="domain" description="T-SNARE coiled-coil homology" evidence="11">
    <location>
        <begin position="91"/>
        <end position="158"/>
    </location>
</feature>
<gene>
    <name evidence="12" type="ORF">KUTeg_004307</name>
</gene>
<comment type="similarity">
    <text evidence="1">Belongs to the VTI1 family.</text>
</comment>
<name>A0ABQ9FR51_TEGGR</name>
<accession>A0ABQ9FR51</accession>
<reference evidence="12 13" key="1">
    <citation type="submission" date="2022-12" db="EMBL/GenBank/DDBJ databases">
        <title>Chromosome-level genome of Tegillarca granosa.</title>
        <authorList>
            <person name="Kim J."/>
        </authorList>
    </citation>
    <scope>NUCLEOTIDE SEQUENCE [LARGE SCALE GENOMIC DNA]</scope>
    <source>
        <strain evidence="12">Teg-2019</strain>
        <tissue evidence="12">Adductor muscle</tissue>
    </source>
</reference>
<dbReference type="Pfam" id="PF12352">
    <property type="entry name" value="V-SNARE_C"/>
    <property type="match status" value="1"/>
</dbReference>
<dbReference type="SMART" id="SM00397">
    <property type="entry name" value="t_SNARE"/>
    <property type="match status" value="1"/>
</dbReference>
<dbReference type="InterPro" id="IPR027027">
    <property type="entry name" value="GOSR2/Membrin/Bos1"/>
</dbReference>
<evidence type="ECO:0000256" key="6">
    <source>
        <dbReference type="ARBA" id="ARBA00023054"/>
    </source>
</evidence>
<keyword evidence="7 10" id="KW-0472">Membrane</keyword>